<evidence type="ECO:0000256" key="5">
    <source>
        <dbReference type="ARBA" id="ARBA00022679"/>
    </source>
</evidence>
<evidence type="ECO:0000256" key="2">
    <source>
        <dbReference type="ARBA" id="ARBA00006402"/>
    </source>
</evidence>
<dbReference type="EC" id="2.7.13.3" evidence="3"/>
<dbReference type="SUPFAM" id="SSF55781">
    <property type="entry name" value="GAF domain-like"/>
    <property type="match status" value="1"/>
</dbReference>
<comment type="caution">
    <text evidence="11">The sequence shown here is derived from an EMBL/GenBank/DDBJ whole genome shotgun (WGS) entry which is preliminary data.</text>
</comment>
<dbReference type="InterPro" id="IPR003661">
    <property type="entry name" value="HisK_dim/P_dom"/>
</dbReference>
<evidence type="ECO:0000256" key="8">
    <source>
        <dbReference type="ARBA" id="ARBA00074306"/>
    </source>
</evidence>
<dbReference type="InterPro" id="IPR005467">
    <property type="entry name" value="His_kinase_dom"/>
</dbReference>
<evidence type="ECO:0000259" key="10">
    <source>
        <dbReference type="PROSITE" id="PS50109"/>
    </source>
</evidence>
<dbReference type="EMBL" id="QVFV01000004">
    <property type="protein sequence ID" value="RZM77295.1"/>
    <property type="molecule type" value="Genomic_DNA"/>
</dbReference>
<feature type="coiled-coil region" evidence="9">
    <location>
        <begin position="298"/>
        <end position="342"/>
    </location>
</feature>
<evidence type="ECO:0000256" key="1">
    <source>
        <dbReference type="ARBA" id="ARBA00000085"/>
    </source>
</evidence>
<dbReference type="RefSeq" id="WP_052288356.1">
    <property type="nucleotide sequence ID" value="NZ_QVFV01000004.1"/>
</dbReference>
<gene>
    <name evidence="11" type="ORF">DYY88_16770</name>
</gene>
<evidence type="ECO:0000256" key="7">
    <source>
        <dbReference type="ARBA" id="ARBA00023012"/>
    </source>
</evidence>
<dbReference type="Pfam" id="PF02518">
    <property type="entry name" value="HATPase_c"/>
    <property type="match status" value="1"/>
</dbReference>
<evidence type="ECO:0000256" key="3">
    <source>
        <dbReference type="ARBA" id="ARBA00012438"/>
    </source>
</evidence>
<name>A0A4Q7E5Z3_9CYAN</name>
<keyword evidence="12" id="KW-1185">Reference proteome</keyword>
<dbReference type="FunFam" id="1.10.287.130:FF:000001">
    <property type="entry name" value="Two-component sensor histidine kinase"/>
    <property type="match status" value="1"/>
</dbReference>
<accession>A0A4Q7E5Z3</accession>
<evidence type="ECO:0000256" key="9">
    <source>
        <dbReference type="SAM" id="Coils"/>
    </source>
</evidence>
<sequence>MRIPSPQTLSQTDSQTEDAAFPASAYLLPETLPPLLFVVDESGYLQSLEWSVAEEFGVQPTSWVGRSLEQLLSNFNALDIDFQADVPVSTADPWQMQFPSGQLTGVVQLCPLSLDSGRSWMGAFKVIDWSPAVGVAQAPYQIAERQLTRLTWSIRRTLDLETIWQQTVEELAAILVVEWGIFCAYEAPNQPLPVMAKVQTAAVECPLGETLSFSDYPSLSAVLRNPQPLVLAAIDQAVENAAIADGTYLVAATRHLGEINGVIILKSPNATGWQGLDMSLLQAVMEQVGTAIAHAHLFRDAQGLADELQAANQRLRQKHHELEEARRLAEEASRLKSEFLANTSHELRTPLNGMIGFLRLILDGMADDPQEQDEFLQEAHKSAIHLLNLINDVLDIAKIEAGKMQIDMSQVKLSELFANVENFTRPQAERKGLRFEIQQPLTHDEIIINGNYQRLLQVMLNLIGNAIKFTHEGHITISAEIKSQKVQFKDQEWPGTVKVSVADSGIGVSLEKQDRLFQTFSQVDGERTRQYGGTGLGLAISQRLIEAMGGVVQFISMGEGLGSTVTFTTLLYQEPVLIE</sequence>
<dbReference type="PANTHER" id="PTHR43047">
    <property type="entry name" value="TWO-COMPONENT HISTIDINE PROTEIN KINASE"/>
    <property type="match status" value="1"/>
</dbReference>
<dbReference type="InterPro" id="IPR036097">
    <property type="entry name" value="HisK_dim/P_sf"/>
</dbReference>
<dbReference type="Pfam" id="PF01590">
    <property type="entry name" value="GAF"/>
    <property type="match status" value="1"/>
</dbReference>
<keyword evidence="4" id="KW-0597">Phosphoprotein</keyword>
<dbReference type="InterPro" id="IPR029016">
    <property type="entry name" value="GAF-like_dom_sf"/>
</dbReference>
<comment type="similarity">
    <text evidence="2">In the N-terminal section; belongs to the phytochrome family.</text>
</comment>
<keyword evidence="5" id="KW-0808">Transferase</keyword>
<dbReference type="CDD" id="cd00082">
    <property type="entry name" value="HisKA"/>
    <property type="match status" value="1"/>
</dbReference>
<feature type="domain" description="Histidine kinase" evidence="10">
    <location>
        <begin position="342"/>
        <end position="573"/>
    </location>
</feature>
<dbReference type="InterPro" id="IPR036890">
    <property type="entry name" value="HATPase_C_sf"/>
</dbReference>
<evidence type="ECO:0000313" key="12">
    <source>
        <dbReference type="Proteomes" id="UP000292459"/>
    </source>
</evidence>
<dbReference type="SMART" id="SM00387">
    <property type="entry name" value="HATPase_c"/>
    <property type="match status" value="1"/>
</dbReference>
<keyword evidence="6 11" id="KW-0418">Kinase</keyword>
<dbReference type="Gene3D" id="1.10.287.130">
    <property type="match status" value="1"/>
</dbReference>
<dbReference type="InterPro" id="IPR003018">
    <property type="entry name" value="GAF"/>
</dbReference>
<evidence type="ECO:0000313" key="11">
    <source>
        <dbReference type="EMBL" id="RZM77295.1"/>
    </source>
</evidence>
<dbReference type="SUPFAM" id="SSF47384">
    <property type="entry name" value="Homodimeric domain of signal transducing histidine kinase"/>
    <property type="match status" value="1"/>
</dbReference>
<dbReference type="InterPro" id="IPR003594">
    <property type="entry name" value="HATPase_dom"/>
</dbReference>
<dbReference type="Proteomes" id="UP000292459">
    <property type="component" value="Unassembled WGS sequence"/>
</dbReference>
<dbReference type="SUPFAM" id="SSF55874">
    <property type="entry name" value="ATPase domain of HSP90 chaperone/DNA topoisomerase II/histidine kinase"/>
    <property type="match status" value="1"/>
</dbReference>
<dbReference type="FunFam" id="3.30.565.10:FF:000010">
    <property type="entry name" value="Sensor histidine kinase RcsC"/>
    <property type="match status" value="1"/>
</dbReference>
<dbReference type="GO" id="GO:0000155">
    <property type="term" value="F:phosphorelay sensor kinase activity"/>
    <property type="evidence" value="ECO:0007669"/>
    <property type="project" value="InterPro"/>
</dbReference>
<dbReference type="SMART" id="SM00065">
    <property type="entry name" value="GAF"/>
    <property type="match status" value="1"/>
</dbReference>
<dbReference type="SMART" id="SM00388">
    <property type="entry name" value="HisKA"/>
    <property type="match status" value="1"/>
</dbReference>
<organism evidence="11 12">
    <name type="scientific">Leptolyngbya iicbica LK</name>
    <dbReference type="NCBI Taxonomy" id="2294035"/>
    <lineage>
        <taxon>Bacteria</taxon>
        <taxon>Bacillati</taxon>
        <taxon>Cyanobacteriota</taxon>
        <taxon>Cyanophyceae</taxon>
        <taxon>Leptolyngbyales</taxon>
        <taxon>Leptolyngbyaceae</taxon>
        <taxon>Leptolyngbya group</taxon>
        <taxon>Leptolyngbya</taxon>
        <taxon>Leptolyngbya iicbica</taxon>
    </lineage>
</organism>
<dbReference type="PROSITE" id="PS50109">
    <property type="entry name" value="HIS_KIN"/>
    <property type="match status" value="1"/>
</dbReference>
<proteinExistence type="inferred from homology"/>
<dbReference type="Pfam" id="PF00512">
    <property type="entry name" value="HisKA"/>
    <property type="match status" value="1"/>
</dbReference>
<dbReference type="Gene3D" id="3.30.565.10">
    <property type="entry name" value="Histidine kinase-like ATPase, C-terminal domain"/>
    <property type="match status" value="1"/>
</dbReference>
<dbReference type="Gene3D" id="3.30.450.40">
    <property type="match status" value="1"/>
</dbReference>
<comment type="catalytic activity">
    <reaction evidence="1">
        <text>ATP + protein L-histidine = ADP + protein N-phospho-L-histidine.</text>
        <dbReference type="EC" id="2.7.13.3"/>
    </reaction>
</comment>
<reference evidence="11 12" key="1">
    <citation type="submission" date="2018-11" db="EMBL/GenBank/DDBJ databases">
        <title>Whole genome sequencing of an environmental sample.</title>
        <authorList>
            <person name="Sarangi A.N."/>
            <person name="Singh D."/>
            <person name="Tripathy S."/>
        </authorList>
    </citation>
    <scope>NUCLEOTIDE SEQUENCE [LARGE SCALE GENOMIC DNA]</scope>
    <source>
        <strain evidence="11 12">Lakshadweep</strain>
    </source>
</reference>
<evidence type="ECO:0000256" key="6">
    <source>
        <dbReference type="ARBA" id="ARBA00022777"/>
    </source>
</evidence>
<dbReference type="CDD" id="cd16922">
    <property type="entry name" value="HATPase_EvgS-ArcB-TorS-like"/>
    <property type="match status" value="1"/>
</dbReference>
<keyword evidence="7" id="KW-0902">Two-component regulatory system</keyword>
<dbReference type="OrthoDB" id="445851at2"/>
<dbReference type="AlphaFoldDB" id="A0A4Q7E5Z3"/>
<dbReference type="PRINTS" id="PR00344">
    <property type="entry name" value="BCTRLSENSOR"/>
</dbReference>
<protein>
    <recommendedName>
        <fullName evidence="8">Circadian input-output histidine kinase CikA</fullName>
        <ecNumber evidence="3">2.7.13.3</ecNumber>
    </recommendedName>
</protein>
<keyword evidence="9" id="KW-0175">Coiled coil</keyword>
<evidence type="ECO:0000256" key="4">
    <source>
        <dbReference type="ARBA" id="ARBA00022553"/>
    </source>
</evidence>
<dbReference type="InterPro" id="IPR004358">
    <property type="entry name" value="Sig_transdc_His_kin-like_C"/>
</dbReference>